<dbReference type="AlphaFoldDB" id="A0A9W4XLT3"/>
<evidence type="ECO:0000256" key="1">
    <source>
        <dbReference type="SAM" id="MobiDB-lite"/>
    </source>
</evidence>
<name>A0A9W4XLT3_9PLEO</name>
<gene>
    <name evidence="3" type="ORF">PDIGIT_LOCUS9429</name>
</gene>
<dbReference type="Pfam" id="PF06985">
    <property type="entry name" value="HET"/>
    <property type="match status" value="1"/>
</dbReference>
<protein>
    <recommendedName>
        <fullName evidence="2">Heterokaryon incompatibility domain-containing protein</fullName>
    </recommendedName>
</protein>
<keyword evidence="4" id="KW-1185">Reference proteome</keyword>
<evidence type="ECO:0000313" key="4">
    <source>
        <dbReference type="Proteomes" id="UP001152607"/>
    </source>
</evidence>
<organism evidence="3 4">
    <name type="scientific">Periconia digitata</name>
    <dbReference type="NCBI Taxonomy" id="1303443"/>
    <lineage>
        <taxon>Eukaryota</taxon>
        <taxon>Fungi</taxon>
        <taxon>Dikarya</taxon>
        <taxon>Ascomycota</taxon>
        <taxon>Pezizomycotina</taxon>
        <taxon>Dothideomycetes</taxon>
        <taxon>Pleosporomycetidae</taxon>
        <taxon>Pleosporales</taxon>
        <taxon>Massarineae</taxon>
        <taxon>Periconiaceae</taxon>
        <taxon>Periconia</taxon>
    </lineage>
</organism>
<dbReference type="Proteomes" id="UP001152607">
    <property type="component" value="Unassembled WGS sequence"/>
</dbReference>
<feature type="compositionally biased region" description="Low complexity" evidence="1">
    <location>
        <begin position="311"/>
        <end position="335"/>
    </location>
</feature>
<accession>A0A9W4XLT3</accession>
<feature type="compositionally biased region" description="Pro residues" evidence="1">
    <location>
        <begin position="257"/>
        <end position="269"/>
    </location>
</feature>
<proteinExistence type="predicted"/>
<feature type="compositionally biased region" description="Polar residues" evidence="1">
    <location>
        <begin position="459"/>
        <end position="477"/>
    </location>
</feature>
<dbReference type="OrthoDB" id="674604at2759"/>
<feature type="domain" description="Heterokaryon incompatibility" evidence="2">
    <location>
        <begin position="25"/>
        <end position="127"/>
    </location>
</feature>
<comment type="caution">
    <text evidence="3">The sequence shown here is derived from an EMBL/GenBank/DDBJ whole genome shotgun (WGS) entry which is preliminary data.</text>
</comment>
<feature type="compositionally biased region" description="Polar residues" evidence="1">
    <location>
        <begin position="508"/>
        <end position="528"/>
    </location>
</feature>
<feature type="compositionally biased region" description="Polar residues" evidence="1">
    <location>
        <begin position="436"/>
        <end position="448"/>
    </location>
</feature>
<sequence length="553" mass="61085">MRLLTTNSGGSLCLKEFVGSKIPHYAILSHTWGPDEEEVTYQDLRSETRPVISGHSVPPGHYASKPGFKKLNFCVKQAAADGLQYSWVDTCCIDKSSSAELSEAINSMFQWYRDSTICYVYLADVHNRDIKSSRWFTRGWTLQELLAPARVEFFQADCSHLGNKITNFKTILQRKTRIPTGALDHSKSLLAFTVEERLSWAEGRQTKREEDMAYCLLGLFDVHMPLIYGEGRRKAFNRLMKEVRNMAEDAYLQSPYPRRPPSFPSPPAMLPYHEHAPSPYGPPPPSMNQAYPYYGPDYPSRRFATPKFYDLSSSSEESPSPPLRRSSSAAGRQSSPPLRRRGSVARVASPPLRRRTSFGKGPAGPTASSLSFRPPSPQMSSESNNTALSVSNNQELRLQFDVTQPLNITLKGDMDGRTLQFVPSGDGKAEIIIGGASTTRPTVPSTAGRSRRTGAQPASRPTQKKPTVMIESNSGRSRPSRDPHGSSKLEIGNGLKGVQLANRPPRLTQKTSTVMTENNPVMGSNTRSPPEIDIHGSPVLGTGEWIGRGPVFG</sequence>
<feature type="region of interest" description="Disordered" evidence="1">
    <location>
        <begin position="252"/>
        <end position="284"/>
    </location>
</feature>
<feature type="region of interest" description="Disordered" evidence="1">
    <location>
        <begin position="310"/>
        <end position="386"/>
    </location>
</feature>
<evidence type="ECO:0000259" key="2">
    <source>
        <dbReference type="Pfam" id="PF06985"/>
    </source>
</evidence>
<dbReference type="EMBL" id="CAOQHR010000006">
    <property type="protein sequence ID" value="CAI6336333.1"/>
    <property type="molecule type" value="Genomic_DNA"/>
</dbReference>
<dbReference type="PANTHER" id="PTHR10622">
    <property type="entry name" value="HET DOMAIN-CONTAINING PROTEIN"/>
    <property type="match status" value="1"/>
</dbReference>
<feature type="region of interest" description="Disordered" evidence="1">
    <location>
        <begin position="434"/>
        <end position="541"/>
    </location>
</feature>
<reference evidence="3" key="1">
    <citation type="submission" date="2023-01" db="EMBL/GenBank/DDBJ databases">
        <authorList>
            <person name="Van Ghelder C."/>
            <person name="Rancurel C."/>
        </authorList>
    </citation>
    <scope>NUCLEOTIDE SEQUENCE</scope>
    <source>
        <strain evidence="3">CNCM I-4278</strain>
    </source>
</reference>
<dbReference type="PANTHER" id="PTHR10622:SF10">
    <property type="entry name" value="HET DOMAIN-CONTAINING PROTEIN"/>
    <property type="match status" value="1"/>
</dbReference>
<dbReference type="InterPro" id="IPR010730">
    <property type="entry name" value="HET"/>
</dbReference>
<evidence type="ECO:0000313" key="3">
    <source>
        <dbReference type="EMBL" id="CAI6336333.1"/>
    </source>
</evidence>